<feature type="domain" description="R3H-associated N-terminal" evidence="2">
    <location>
        <begin position="25"/>
        <end position="141"/>
    </location>
</feature>
<dbReference type="InterPro" id="IPR036867">
    <property type="entry name" value="R3H_dom_sf"/>
</dbReference>
<accession>A0A061RUY1</accession>
<protein>
    <submittedName>
        <fullName evidence="3">Phenazine biosynthesis-like domain-containing protein 1-like</fullName>
    </submittedName>
</protein>
<dbReference type="GO" id="GO:0003676">
    <property type="term" value="F:nucleic acid binding"/>
    <property type="evidence" value="ECO:0007669"/>
    <property type="project" value="InterPro"/>
</dbReference>
<organism evidence="3">
    <name type="scientific">Tetraselmis sp. GSL018</name>
    <dbReference type="NCBI Taxonomy" id="582737"/>
    <lineage>
        <taxon>Eukaryota</taxon>
        <taxon>Viridiplantae</taxon>
        <taxon>Chlorophyta</taxon>
        <taxon>core chlorophytes</taxon>
        <taxon>Chlorodendrophyceae</taxon>
        <taxon>Chlorodendrales</taxon>
        <taxon>Chlorodendraceae</taxon>
        <taxon>Tetraselmis</taxon>
    </lineage>
</organism>
<dbReference type="InterPro" id="IPR025952">
    <property type="entry name" value="R3H-assoc_dom"/>
</dbReference>
<dbReference type="PANTHER" id="PTHR32019">
    <property type="entry name" value="R3H DOMAIN-CONTAINING PROTEIN 4"/>
    <property type="match status" value="1"/>
</dbReference>
<dbReference type="InterPro" id="IPR039629">
    <property type="entry name" value="R3HDM4"/>
</dbReference>
<dbReference type="Pfam" id="PF13902">
    <property type="entry name" value="R3H-assoc"/>
    <property type="match status" value="1"/>
</dbReference>
<feature type="region of interest" description="Disordered" evidence="1">
    <location>
        <begin position="241"/>
        <end position="287"/>
    </location>
</feature>
<evidence type="ECO:0000256" key="1">
    <source>
        <dbReference type="SAM" id="MobiDB-lite"/>
    </source>
</evidence>
<dbReference type="PANTHER" id="PTHR32019:SF2">
    <property type="entry name" value="R3H DOMAIN-CONTAINING PROTEIN 4"/>
    <property type="match status" value="1"/>
</dbReference>
<evidence type="ECO:0000259" key="2">
    <source>
        <dbReference type="Pfam" id="PF13902"/>
    </source>
</evidence>
<gene>
    <name evidence="3" type="ORF">TSPGSL018_19684</name>
</gene>
<reference evidence="3" key="1">
    <citation type="submission" date="2014-05" db="EMBL/GenBank/DDBJ databases">
        <title>The transcriptome of the halophilic microalga Tetraselmis sp. GSL018 isolated from the Great Salt Lake, Utah.</title>
        <authorList>
            <person name="Jinkerson R.E."/>
            <person name="D'Adamo S."/>
            <person name="Posewitz M.C."/>
        </authorList>
    </citation>
    <scope>NUCLEOTIDE SEQUENCE</scope>
    <source>
        <strain evidence="3">GSL018</strain>
    </source>
</reference>
<dbReference type="EMBL" id="GBEZ01008938">
    <property type="protein sequence ID" value="JAC76627.1"/>
    <property type="molecule type" value="Transcribed_RNA"/>
</dbReference>
<proteinExistence type="predicted"/>
<dbReference type="SUPFAM" id="SSF82708">
    <property type="entry name" value="R3H domain"/>
    <property type="match status" value="1"/>
</dbReference>
<feature type="compositionally biased region" description="Acidic residues" evidence="1">
    <location>
        <begin position="260"/>
        <end position="272"/>
    </location>
</feature>
<dbReference type="AlphaFoldDB" id="A0A061RUY1"/>
<sequence length="287" mass="31694">MVSRGREQTRFVFSDVDQAELDAASRLGARRFRRWVNDRILRDMAGRLTAEDMQGLFSPVPFGGDLRKSVIQEASEPHVYALWQSFISIDMDRQDRVLQKWEEHIASQRKSKATAAELGPETWALRTWARVGRKARNAMKRAPDGLVEKLESRILDALRADGGDSGSGSSVDLEVGSSFRRLIVHGIAEYHRLHSSSHTDPKTGARVTRVWRGRGGGGGGSDIRVADILSVLSDISHGRPAREKLCARSGRPEAGSSASEELEPPEEFEEECSMLGGDADDGSWVVL</sequence>
<evidence type="ECO:0000313" key="3">
    <source>
        <dbReference type="EMBL" id="JAC76627.1"/>
    </source>
</evidence>
<name>A0A061RUY1_9CHLO</name>